<comment type="similarity">
    <text evidence="2 6">Belongs to the class-II DAHP synthase family.</text>
</comment>
<dbReference type="GO" id="GO:0009423">
    <property type="term" value="P:chorismate biosynthetic process"/>
    <property type="evidence" value="ECO:0007669"/>
    <property type="project" value="UniProtKB-UniPathway"/>
</dbReference>
<dbReference type="GO" id="GO:0003849">
    <property type="term" value="F:3-deoxy-7-phosphoheptulonate synthase activity"/>
    <property type="evidence" value="ECO:0007669"/>
    <property type="project" value="UniProtKB-EC"/>
</dbReference>
<dbReference type="CDD" id="cd00185">
    <property type="entry name" value="TNFRSF"/>
    <property type="match status" value="1"/>
</dbReference>
<dbReference type="InterPro" id="IPR011641">
    <property type="entry name" value="Tyr-kin_ephrin_A/B_rcpt-like"/>
</dbReference>
<feature type="binding site" evidence="5">
    <location>
        <position position="1854"/>
    </location>
    <ligand>
        <name>phosphoenolpyruvate</name>
        <dbReference type="ChEBI" id="CHEBI:58702"/>
    </ligand>
</feature>
<dbReference type="Pfam" id="PF01474">
    <property type="entry name" value="DAHP_synth_2"/>
    <property type="match status" value="1"/>
</dbReference>
<feature type="domain" description="Tyrosine-protein kinase ephrin type A/B receptor-like" evidence="8">
    <location>
        <begin position="796"/>
        <end position="833"/>
    </location>
</feature>
<evidence type="ECO:0000256" key="4">
    <source>
        <dbReference type="ARBA" id="ARBA00047508"/>
    </source>
</evidence>
<feature type="binding site" evidence="5">
    <location>
        <position position="1821"/>
    </location>
    <ligand>
        <name>phosphoenolpyruvate</name>
        <dbReference type="ChEBI" id="CHEBI:58702"/>
    </ligand>
</feature>
<protein>
    <recommendedName>
        <fullName evidence="6">Phospho-2-dehydro-3-deoxyheptonate aldolase</fullName>
        <ecNumber evidence="6">2.5.1.54</ecNumber>
    </recommendedName>
</protein>
<keyword evidence="7" id="KW-0472">Membrane</keyword>
<dbReference type="GO" id="GO:0008652">
    <property type="term" value="P:amino acid biosynthetic process"/>
    <property type="evidence" value="ECO:0007669"/>
    <property type="project" value="UniProtKB-KW"/>
</dbReference>
<evidence type="ECO:0000259" key="8">
    <source>
        <dbReference type="Pfam" id="PF07699"/>
    </source>
</evidence>
<evidence type="ECO:0000256" key="5">
    <source>
        <dbReference type="PIRSR" id="PIRSR602480-1"/>
    </source>
</evidence>
<keyword evidence="6" id="KW-0028">Amino-acid biosynthesis</keyword>
<evidence type="ECO:0000313" key="9">
    <source>
        <dbReference type="EMBL" id="CCA17325.1"/>
    </source>
</evidence>
<dbReference type="Gene3D" id="3.20.20.70">
    <property type="entry name" value="Aldolase class I"/>
    <property type="match status" value="1"/>
</dbReference>
<feature type="transmembrane region" description="Helical" evidence="7">
    <location>
        <begin position="1462"/>
        <end position="1486"/>
    </location>
</feature>
<dbReference type="Pfam" id="PF07699">
    <property type="entry name" value="Ephrin_rec_like"/>
    <property type="match status" value="2"/>
</dbReference>
<keyword evidence="5" id="KW-0170">Cobalt</keyword>
<organism evidence="9">
    <name type="scientific">Albugo laibachii Nc14</name>
    <dbReference type="NCBI Taxonomy" id="890382"/>
    <lineage>
        <taxon>Eukaryota</taxon>
        <taxon>Sar</taxon>
        <taxon>Stramenopiles</taxon>
        <taxon>Oomycota</taxon>
        <taxon>Peronosporomycetes</taxon>
        <taxon>Albuginales</taxon>
        <taxon>Albuginaceae</taxon>
        <taxon>Albugo</taxon>
    </lineage>
</organism>
<feature type="transmembrane region" description="Helical" evidence="7">
    <location>
        <begin position="1422"/>
        <end position="1442"/>
    </location>
</feature>
<keyword evidence="7" id="KW-0812">Transmembrane</keyword>
<feature type="transmembrane region" description="Helical" evidence="7">
    <location>
        <begin position="954"/>
        <end position="976"/>
    </location>
</feature>
<dbReference type="Gene3D" id="2.10.50.10">
    <property type="entry name" value="Tumor Necrosis Factor Receptor, subunit A, domain 2"/>
    <property type="match status" value="2"/>
</dbReference>
<accession>F0W842</accession>
<feature type="transmembrane region" description="Helical" evidence="7">
    <location>
        <begin position="1498"/>
        <end position="1521"/>
    </location>
</feature>
<evidence type="ECO:0000256" key="6">
    <source>
        <dbReference type="RuleBase" id="RU363071"/>
    </source>
</evidence>
<keyword evidence="6" id="KW-0057">Aromatic amino acid biosynthesis</keyword>
<evidence type="ECO:0000256" key="2">
    <source>
        <dbReference type="ARBA" id="ARBA00008911"/>
    </source>
</evidence>
<keyword evidence="5" id="KW-0464">Manganese</keyword>
<proteinExistence type="inferred from homology"/>
<dbReference type="SUPFAM" id="SSF51569">
    <property type="entry name" value="Aldolase"/>
    <property type="match status" value="1"/>
</dbReference>
<dbReference type="SUPFAM" id="SSF57184">
    <property type="entry name" value="Growth factor receptor domain"/>
    <property type="match status" value="1"/>
</dbReference>
<dbReference type="EC" id="2.5.1.54" evidence="6"/>
<feature type="binding site" evidence="5">
    <location>
        <position position="1928"/>
    </location>
    <ligand>
        <name>Mn(2+)</name>
        <dbReference type="ChEBI" id="CHEBI:29035"/>
    </ligand>
</feature>
<dbReference type="UniPathway" id="UPA00053">
    <property type="reaction ID" value="UER00084"/>
</dbReference>
<dbReference type="GO" id="GO:0009073">
    <property type="term" value="P:aromatic amino acid family biosynthetic process"/>
    <property type="evidence" value="ECO:0007669"/>
    <property type="project" value="UniProtKB-KW"/>
</dbReference>
<reference evidence="9" key="1">
    <citation type="journal article" date="2011" name="PLoS Biol.">
        <title>Gene gain and loss during evolution of obligate parasitism in the white rust pathogen of Arabidopsis thaliana.</title>
        <authorList>
            <person name="Kemen E."/>
            <person name="Gardiner A."/>
            <person name="Schultz-Larsen T."/>
            <person name="Kemen A.C."/>
            <person name="Balmuth A.L."/>
            <person name="Robert-Seilaniantz A."/>
            <person name="Bailey K."/>
            <person name="Holub E."/>
            <person name="Studholme D.J."/>
            <person name="Maclean D."/>
            <person name="Jones J.D."/>
        </authorList>
    </citation>
    <scope>NUCLEOTIDE SEQUENCE</scope>
</reference>
<reference evidence="9" key="2">
    <citation type="submission" date="2011-02" db="EMBL/GenBank/DDBJ databases">
        <authorList>
            <person name="MacLean D."/>
        </authorList>
    </citation>
    <scope>NUCLEOTIDE SEQUENCE</scope>
</reference>
<comment type="cofactor">
    <cofactor evidence="5">
        <name>Mn(2+)</name>
        <dbReference type="ChEBI" id="CHEBI:29035"/>
    </cofactor>
    <cofactor evidence="5">
        <name>Co(2+)</name>
        <dbReference type="ChEBI" id="CHEBI:48828"/>
    </cofactor>
    <cofactor evidence="5">
        <name>Cd(2+)</name>
        <dbReference type="ChEBI" id="CHEBI:48775"/>
    </cofactor>
    <text evidence="5">Binds 1 divalent cation per subunit. The enzyme is active with manganese, cobalt or cadmium ions.</text>
</comment>
<dbReference type="PANTHER" id="PTHR21337">
    <property type="entry name" value="PHOSPHO-2-DEHYDRO-3-DEOXYHEPTONATE ALDOLASE 1, 2"/>
    <property type="match status" value="1"/>
</dbReference>
<dbReference type="HOGENOM" id="CLU_234174_0_0_1"/>
<dbReference type="EMBL" id="FR824078">
    <property type="protein sequence ID" value="CCA17325.1"/>
    <property type="molecule type" value="Genomic_DNA"/>
</dbReference>
<dbReference type="InterPro" id="IPR009030">
    <property type="entry name" value="Growth_fac_rcpt_cys_sf"/>
</dbReference>
<comment type="catalytic activity">
    <reaction evidence="4 6">
        <text>D-erythrose 4-phosphate + phosphoenolpyruvate + H2O = 7-phospho-2-dehydro-3-deoxy-D-arabino-heptonate + phosphate</text>
        <dbReference type="Rhea" id="RHEA:14717"/>
        <dbReference type="ChEBI" id="CHEBI:15377"/>
        <dbReference type="ChEBI" id="CHEBI:16897"/>
        <dbReference type="ChEBI" id="CHEBI:43474"/>
        <dbReference type="ChEBI" id="CHEBI:58394"/>
        <dbReference type="ChEBI" id="CHEBI:58702"/>
        <dbReference type="EC" id="2.5.1.54"/>
    </reaction>
</comment>
<dbReference type="InterPro" id="IPR002480">
    <property type="entry name" value="DAHP_synth_2"/>
</dbReference>
<feature type="binding site" evidence="5">
    <location>
        <position position="1662"/>
    </location>
    <ligand>
        <name>phosphoenolpyruvate</name>
        <dbReference type="ChEBI" id="CHEBI:58702"/>
    </ligand>
</feature>
<keyword evidence="7" id="KW-1133">Transmembrane helix</keyword>
<evidence type="ECO:0000256" key="7">
    <source>
        <dbReference type="SAM" id="Phobius"/>
    </source>
</evidence>
<evidence type="ECO:0000256" key="3">
    <source>
        <dbReference type="ARBA" id="ARBA00022679"/>
    </source>
</evidence>
<name>F0W842_9STRA</name>
<dbReference type="PANTHER" id="PTHR21337:SF0">
    <property type="entry name" value="PHOSPHO-2-DEHYDRO-3-DEOXYHEPTONATE ALDOLASE"/>
    <property type="match status" value="1"/>
</dbReference>
<feature type="binding site" evidence="5">
    <location>
        <position position="1958"/>
    </location>
    <ligand>
        <name>Mn(2+)</name>
        <dbReference type="ChEBI" id="CHEBI:29035"/>
    </ligand>
</feature>
<keyword evidence="5" id="KW-0104">Cadmium</keyword>
<feature type="binding site" evidence="5">
    <location>
        <position position="1886"/>
    </location>
    <ligand>
        <name>Mn(2+)</name>
        <dbReference type="ChEBI" id="CHEBI:29035"/>
    </ligand>
</feature>
<dbReference type="InterPro" id="IPR013785">
    <property type="entry name" value="Aldolase_TIM"/>
</dbReference>
<keyword evidence="3 6" id="KW-0808">Transferase</keyword>
<evidence type="ECO:0000256" key="1">
    <source>
        <dbReference type="ARBA" id="ARBA00004688"/>
    </source>
</evidence>
<gene>
    <name evidence="9" type="ORF">ALNC14_034680</name>
</gene>
<dbReference type="SMART" id="SM01411">
    <property type="entry name" value="Ephrin_rec_like"/>
    <property type="match status" value="2"/>
</dbReference>
<comment type="pathway">
    <text evidence="1 6">Metabolic intermediate biosynthesis; chorismate biosynthesis; chorismate from D-erythrose 4-phosphate and phosphoenolpyruvate: step 1/7.</text>
</comment>
<feature type="domain" description="Tyrosine-protein kinase ephrin type A/B receptor-like" evidence="8">
    <location>
        <begin position="846"/>
        <end position="885"/>
    </location>
</feature>
<sequence>MQNSTILASAVDINAKSVYLSKNSSLNVTERGLKFGPGYNSYASQGGSYGGIGGISISYTHKKCDKTRLNDFYRPVGDVSGDLGDFRGYGSGGGGNTQRGGGRIVLIANNSVCIRGGIFADGAGACSDEDCDGNPGGAGGTIIIESKHINGSGQIHANGGMPIVYDASSDKGGGGGGSGGRVVLKLTQGVEKFDTSQIRAFGGGSIPPSTALNDESMVQWCQLGADGTILLIQNYSLVTNSEHSKNESISVLIIAGNRYGLAERAPMQLYGCTPIFVTSARLDDFVPASLLRVQIIGGAAESISGIKSSFILSENSQLQHLNRNRSIHIVATDVQIEGFIGQREQLSSYLFSARFDCVSTVIKGAVVNVLNLQINARNAIEIDNVSVMILSGQTELTAMKKVIVEGTVIATTYRASSVYTSQSQKPIDTITLSIQSGDLIILRPKPSQLGAISFLLKSAGSALLDLSFDTPQLNVSIQANDIDIPHFSGGYMPNCQQIIAQGDLNTCDKYQQQNGRESPYLLLVLASNTATLGNVSAGSLLLCSKHKILVQGIVSASTLGCKSGYGLGNSSFYGGASGGAGHGGMGGAIQPQNIGAGIAYDSGYQKWDVESNKNVSLTWPIWPGSGASSDSDTSKILGGSGGGLIHLKSRFLEFEKHAGLYTNGGAGSSGGGGGSGGSLTLFVYELTGSGELAARGGDAIVTSKTSVYEYAYFESNKLSALSIGGGGGGGILRIVYDFNGTNSSSFGDQFVNDGGVVSLDGGKSLNGGKNGVAGISVGANCSYGRGGVLCQKCAPGTFSHQTMSKCIPCSPGTYSSIWGSRDCTPCMKGTFSETFGCLKCSNCDKGTFAAQQGAKMCTTCSPGSYAPAEGSTTCKLCSVGTIAPSFHSIECQSCGIGETTKMPGAIACWKCHEKPIHATFNMRGNCSYACDRGHIGANCLTPFERFLDKVGGPLTFSLFVLAFGALLAAISASFSYHNSKQMQENRQYKAQMLRDQRSLRKMTRQMTPRLTDQDLVHHIARVYFLGSNTFNHPWKLDSALLPESLQEIIYHSTFIQFADNCNRILDMDSSYRQWLYFALRILCPPAAMLYSNRCQLMVLGDLAQYLAQYGAGFCRNVSFRAHNAQVKLGFSPDFSLGYLDILVNDFSSSTHPAPSYQPLATPHHPSLIFFAVAGDGSFYRPYHIDTNDVIVRTVTSRFHLLKHHFWIEFIATLNSQIRRLSQSPKRHVAEVEMVLHEIVLFMDSQRERFRTLGFQVEFGIFEMEKLRHVSSNEACFQEINMANHASISAVIQSNPSAIKLSCCAKRKVDREGDKQVMVSKHAEIPAPAKNGHGILSAEVSFKKSQIRQKALFAEEHNDDLEESLLVHPEHGNREASSDENDSWFLKIYDNFFYQRIEPVLSPLYQLRHVSTPRLAKKHKWQLPCAFILVLLADVGLSFWILIQYFCIQVNDPDSHDSGCSHIAFYGVIGFEPLAMMGAPLLGLLFLSKQNICFGKLFAMWMVGSMLNLVIGCLFALIYASFLHYSIWLTLSSGFIMKYIEKEVAVLCIAQYELERSRRGWRDLYTTTECKQQANYPESKALDLVHEKLRTLPALVSVNEIEKLRVQLSEVAEGKRFLLQGGDYAERIQDCQSELIEKKLKIMIQMSLVLLWGAHIPTVRIARMAGQFAKPRSNDFGVIYREKVPSFRGENINGFEISERTPDPQRLLQGYFHSAATLNYGRVLLDGGLADIHDAAKWDLDFLQTSTRREEYHDMVKQIISSLDFVHLCGVDSDTLKTIDLFISHKGLELGYEEAMTRQMNGKYYIVGTNFPWIGDQSDRIKVGPSLDEGELVQLIRKLWRDPEKNPGRITLITRYGKDKVESALPKHIEAVQSSGLKVIWACDTCHGNTILTESGYKTRSFEHILFELEKTLAVHARFQSRLGGVHFELTGENVTECIGGPEGIDEVDLLLRYTSYCDPRLSYSQSMEVAFLLAKSLSANRKTMKLL</sequence>